<feature type="transmembrane region" description="Helical" evidence="6">
    <location>
        <begin position="229"/>
        <end position="246"/>
    </location>
</feature>
<keyword evidence="3 6" id="KW-0812">Transmembrane</keyword>
<evidence type="ECO:0000313" key="8">
    <source>
        <dbReference type="EMBL" id="MXN63661.1"/>
    </source>
</evidence>
<comment type="similarity">
    <text evidence="2">Belongs to the drug/metabolite transporter (DMT) superfamily. 10 TMS drug/metabolite exporter (DME) (TC 2.A.7.3) family.</text>
</comment>
<comment type="caution">
    <text evidence="8">The sequence shown here is derived from an EMBL/GenBank/DDBJ whole genome shotgun (WGS) entry which is preliminary data.</text>
</comment>
<evidence type="ECO:0000259" key="7">
    <source>
        <dbReference type="Pfam" id="PF00892"/>
    </source>
</evidence>
<feature type="transmembrane region" description="Helical" evidence="6">
    <location>
        <begin position="53"/>
        <end position="71"/>
    </location>
</feature>
<dbReference type="GO" id="GO:0016020">
    <property type="term" value="C:membrane"/>
    <property type="evidence" value="ECO:0007669"/>
    <property type="project" value="UniProtKB-SubCell"/>
</dbReference>
<evidence type="ECO:0000256" key="5">
    <source>
        <dbReference type="ARBA" id="ARBA00023136"/>
    </source>
</evidence>
<evidence type="ECO:0000256" key="6">
    <source>
        <dbReference type="SAM" id="Phobius"/>
    </source>
</evidence>
<keyword evidence="9" id="KW-1185">Reference proteome</keyword>
<feature type="domain" description="EamA" evidence="7">
    <location>
        <begin position="171"/>
        <end position="300"/>
    </location>
</feature>
<evidence type="ECO:0000256" key="3">
    <source>
        <dbReference type="ARBA" id="ARBA00022692"/>
    </source>
</evidence>
<gene>
    <name evidence="8" type="ORF">GR183_01990</name>
</gene>
<dbReference type="Proteomes" id="UP000433101">
    <property type="component" value="Unassembled WGS sequence"/>
</dbReference>
<reference evidence="8 9" key="1">
    <citation type="submission" date="2019-12" db="EMBL/GenBank/DDBJ databases">
        <authorList>
            <person name="Li M."/>
        </authorList>
    </citation>
    <scope>NUCLEOTIDE SEQUENCE [LARGE SCALE GENOMIC DNA]</scope>
    <source>
        <strain evidence="8 9">GBMRC 2046</strain>
    </source>
</reference>
<accession>A0A7X3S641</accession>
<feature type="transmembrane region" description="Helical" evidence="6">
    <location>
        <begin position="201"/>
        <end position="223"/>
    </location>
</feature>
<dbReference type="InterPro" id="IPR037185">
    <property type="entry name" value="EmrE-like"/>
</dbReference>
<feature type="transmembrane region" description="Helical" evidence="6">
    <location>
        <begin position="283"/>
        <end position="301"/>
    </location>
</feature>
<sequence>MTAAADTPRTSSSDLNQTRPVVGILLKVASALIFTGMLTLIKYVSERVPVGEVMFARNFVGMVPVLAMLVFRGELGTAFVTRRPFGHIGRALVGTTAMALWFSALARIPLPDATAISFSAPLMTVILAWLFLGEVVRIYRWTAVMIGLLGIVVILSPHLTGDVLSNEAAVGALFAFGAAVFMALAAIFVRKLTSSERTSTIVLWFSGTASLLSLLSLPFGWVMPGMTDFLILIAIGLLGGIGQAMLTQSYRFAEASTIAPFEYTTLLWASTFGWVFFSEIPTVEVLLGAVIVISAGIFVIYREHRLGLDRTKAQKAGSATRA</sequence>
<dbReference type="SUPFAM" id="SSF103481">
    <property type="entry name" value="Multidrug resistance efflux transporter EmrE"/>
    <property type="match status" value="2"/>
</dbReference>
<feature type="transmembrane region" description="Helical" evidence="6">
    <location>
        <begin position="258"/>
        <end position="277"/>
    </location>
</feature>
<feature type="transmembrane region" description="Helical" evidence="6">
    <location>
        <begin position="168"/>
        <end position="189"/>
    </location>
</feature>
<comment type="subcellular location">
    <subcellularLocation>
        <location evidence="1">Membrane</location>
        <topology evidence="1">Multi-pass membrane protein</topology>
    </subcellularLocation>
</comment>
<dbReference type="Pfam" id="PF00892">
    <property type="entry name" value="EamA"/>
    <property type="match status" value="2"/>
</dbReference>
<feature type="transmembrane region" description="Helical" evidence="6">
    <location>
        <begin position="91"/>
        <end position="108"/>
    </location>
</feature>
<dbReference type="AlphaFoldDB" id="A0A7X3S641"/>
<evidence type="ECO:0000313" key="9">
    <source>
        <dbReference type="Proteomes" id="UP000433101"/>
    </source>
</evidence>
<evidence type="ECO:0000256" key="4">
    <source>
        <dbReference type="ARBA" id="ARBA00022989"/>
    </source>
</evidence>
<feature type="domain" description="EamA" evidence="7">
    <location>
        <begin position="23"/>
        <end position="155"/>
    </location>
</feature>
<protein>
    <submittedName>
        <fullName evidence="8">EamA family transporter</fullName>
    </submittedName>
</protein>
<keyword evidence="4 6" id="KW-1133">Transmembrane helix</keyword>
<proteinExistence type="inferred from homology"/>
<feature type="transmembrane region" description="Helical" evidence="6">
    <location>
        <begin position="21"/>
        <end position="41"/>
    </location>
</feature>
<name>A0A7X3S641_9HYPH</name>
<dbReference type="PANTHER" id="PTHR22911">
    <property type="entry name" value="ACYL-MALONYL CONDENSING ENZYME-RELATED"/>
    <property type="match status" value="1"/>
</dbReference>
<dbReference type="PANTHER" id="PTHR22911:SF6">
    <property type="entry name" value="SOLUTE CARRIER FAMILY 35 MEMBER G1"/>
    <property type="match status" value="1"/>
</dbReference>
<dbReference type="EMBL" id="WUMV01000001">
    <property type="protein sequence ID" value="MXN63661.1"/>
    <property type="molecule type" value="Genomic_DNA"/>
</dbReference>
<dbReference type="InterPro" id="IPR000620">
    <property type="entry name" value="EamA_dom"/>
</dbReference>
<evidence type="ECO:0000256" key="1">
    <source>
        <dbReference type="ARBA" id="ARBA00004141"/>
    </source>
</evidence>
<evidence type="ECO:0000256" key="2">
    <source>
        <dbReference type="ARBA" id="ARBA00009853"/>
    </source>
</evidence>
<keyword evidence="5 6" id="KW-0472">Membrane</keyword>
<feature type="transmembrane region" description="Helical" evidence="6">
    <location>
        <begin position="139"/>
        <end position="156"/>
    </location>
</feature>
<organism evidence="8 9">
    <name type="scientific">Stappia sediminis</name>
    <dbReference type="NCBI Taxonomy" id="2692190"/>
    <lineage>
        <taxon>Bacteria</taxon>
        <taxon>Pseudomonadati</taxon>
        <taxon>Pseudomonadota</taxon>
        <taxon>Alphaproteobacteria</taxon>
        <taxon>Hyphomicrobiales</taxon>
        <taxon>Stappiaceae</taxon>
        <taxon>Stappia</taxon>
    </lineage>
</organism>
<feature type="transmembrane region" description="Helical" evidence="6">
    <location>
        <begin position="114"/>
        <end position="132"/>
    </location>
</feature>